<dbReference type="InterPro" id="IPR015943">
    <property type="entry name" value="WD40/YVTN_repeat-like_dom_sf"/>
</dbReference>
<evidence type="ECO:0000313" key="4">
    <source>
        <dbReference type="EMBL" id="BBH00129.1"/>
    </source>
</evidence>
<keyword evidence="3" id="KW-0472">Membrane</keyword>
<keyword evidence="3" id="KW-0812">Transmembrane</keyword>
<accession>A0A4Y1R7H2</accession>
<keyword evidence="3" id="KW-1133">Transmembrane helix</keyword>
<evidence type="ECO:0000256" key="3">
    <source>
        <dbReference type="SAM" id="Phobius"/>
    </source>
</evidence>
<evidence type="ECO:0000256" key="1">
    <source>
        <dbReference type="SAM" id="Coils"/>
    </source>
</evidence>
<dbReference type="PANTHER" id="PTHR37253">
    <property type="entry name" value="PROTEIN GAMETE EXPRESSED 3"/>
    <property type="match status" value="1"/>
</dbReference>
<feature type="region of interest" description="Disordered" evidence="2">
    <location>
        <begin position="1"/>
        <end position="24"/>
    </location>
</feature>
<name>A0A4Y1R7H2_PRUDU</name>
<dbReference type="EMBL" id="AP019299">
    <property type="protein sequence ID" value="BBH00129.1"/>
    <property type="molecule type" value="Genomic_DNA"/>
</dbReference>
<feature type="coiled-coil region" evidence="1">
    <location>
        <begin position="522"/>
        <end position="570"/>
    </location>
</feature>
<dbReference type="AlphaFoldDB" id="A0A4Y1R7H2"/>
<sequence length="721" mass="79928">MASTQFQNYPAKEPTRRNSRRLSRPLIGHDGKVYTCSEKDFLAFESNGSIAWTMHLNYTCNSDMPPVHGGRRKMYLVADNRVIKINLLNNGTSEPAAEVLLSAEPTKEQGGIVGLAVSTMSSSVFVNIKNRGLFAYMTRGQLLWSAGPVIDLFGYRQGCRKNIADCFFNSVPVIDECEASIYVRSAHPRFLSPFFFQNYNLGAYYNVISFSLSVLYTSLKNCHNIVQISNTGGELYSLSIRRPHFKWIQDLSSYDKVFTITPGNNGRLYVTVPVKALLLALDVSSGNVLWEGSIGPLSTADYAPVVDSNAFSATSSAIIGWISIGSLDGFLYSFSPTGVLKKFSRTAVTDSVIQVSPTLDCTGFAIYISQTEMEGKISRTVGEYTYVSAMKPKSVLLTLYVPATGSIYWSESYPGQFSSFMSQSDLRHFIPDEKILLAFVAASKTGNPLACRSTRQKLMSSCSQVRPKLVSIYTGNERAILWFLLFESAIMVVLAGLVRFCCIFWSKKKLKGENLGNFLEKRRSLRLKKKAFDRTITELEQKAAVEAMANEEVLEKLGNLLQKREGIERKLSTTYSLGRDGGSSRSKTLLPLYDGKTRSYYLQGGKKESVAVFHTLSDTSTSIESSSGGGEAGWTSCEDKGKAPLEEEESSSDGGFFTREYKKSPSEPASSSREFVNPLLGEKEWTGKKLHYEDEVDSEPKIMIGSRSLSLKRRRALSSTN</sequence>
<dbReference type="PANTHER" id="PTHR37253:SF1">
    <property type="entry name" value="PROTEIN GAMETE EXPRESSED 3"/>
    <property type="match status" value="1"/>
</dbReference>
<dbReference type="GO" id="GO:0010183">
    <property type="term" value="P:pollen tube guidance"/>
    <property type="evidence" value="ECO:0007669"/>
    <property type="project" value="TreeGrafter"/>
</dbReference>
<dbReference type="GO" id="GO:0009793">
    <property type="term" value="P:embryo development ending in seed dormancy"/>
    <property type="evidence" value="ECO:0007669"/>
    <property type="project" value="TreeGrafter"/>
</dbReference>
<gene>
    <name evidence="4" type="ORF">Prudu_010047</name>
</gene>
<dbReference type="SUPFAM" id="SSF50998">
    <property type="entry name" value="Quinoprotein alcohol dehydrogenase-like"/>
    <property type="match status" value="1"/>
</dbReference>
<dbReference type="InterPro" id="IPR045301">
    <property type="entry name" value="GEX3-like"/>
</dbReference>
<protein>
    <submittedName>
        <fullName evidence="4">Gamete-expressed 3</fullName>
    </submittedName>
</protein>
<keyword evidence="1" id="KW-0175">Coiled coil</keyword>
<feature type="transmembrane region" description="Helical" evidence="3">
    <location>
        <begin position="480"/>
        <end position="505"/>
    </location>
</feature>
<organism evidence="4">
    <name type="scientific">Prunus dulcis</name>
    <name type="common">Almond</name>
    <name type="synonym">Amygdalus dulcis</name>
    <dbReference type="NCBI Taxonomy" id="3755"/>
    <lineage>
        <taxon>Eukaryota</taxon>
        <taxon>Viridiplantae</taxon>
        <taxon>Streptophyta</taxon>
        <taxon>Embryophyta</taxon>
        <taxon>Tracheophyta</taxon>
        <taxon>Spermatophyta</taxon>
        <taxon>Magnoliopsida</taxon>
        <taxon>eudicotyledons</taxon>
        <taxon>Gunneridae</taxon>
        <taxon>Pentapetalae</taxon>
        <taxon>rosids</taxon>
        <taxon>fabids</taxon>
        <taxon>Rosales</taxon>
        <taxon>Rosaceae</taxon>
        <taxon>Amygdaloideae</taxon>
        <taxon>Amygdaleae</taxon>
        <taxon>Prunus</taxon>
    </lineage>
</organism>
<proteinExistence type="predicted"/>
<reference evidence="4" key="1">
    <citation type="journal article" date="2019" name="Science">
        <title>Mutation of a bHLH transcription factor allowed almond domestication.</title>
        <authorList>
            <person name="Sanchez-Perez R."/>
            <person name="Pavan S."/>
            <person name="Mazzeo R."/>
            <person name="Moldovan C."/>
            <person name="Aiese Cigliano R."/>
            <person name="Del Cueto J."/>
            <person name="Ricciardi F."/>
            <person name="Lotti C."/>
            <person name="Ricciardi L."/>
            <person name="Dicenta F."/>
            <person name="Lopez-Marques R.L."/>
            <person name="Lindberg Moller B."/>
        </authorList>
    </citation>
    <scope>NUCLEOTIDE SEQUENCE</scope>
</reference>
<feature type="region of interest" description="Disordered" evidence="2">
    <location>
        <begin position="620"/>
        <end position="676"/>
    </location>
</feature>
<dbReference type="InterPro" id="IPR011047">
    <property type="entry name" value="Quinoprotein_ADH-like_sf"/>
</dbReference>
<dbReference type="Gene3D" id="2.130.10.10">
    <property type="entry name" value="YVTN repeat-like/Quinoprotein amine dehydrogenase"/>
    <property type="match status" value="1"/>
</dbReference>
<dbReference type="GO" id="GO:0005886">
    <property type="term" value="C:plasma membrane"/>
    <property type="evidence" value="ECO:0007669"/>
    <property type="project" value="TreeGrafter"/>
</dbReference>
<evidence type="ECO:0000256" key="2">
    <source>
        <dbReference type="SAM" id="MobiDB-lite"/>
    </source>
</evidence>